<dbReference type="EMBL" id="VEVO01000003">
    <property type="protein sequence ID" value="KAF0044848.1"/>
    <property type="molecule type" value="Genomic_DNA"/>
</dbReference>
<proteinExistence type="predicted"/>
<sequence length="80" mass="9078">MSSERRSVPVGSSSRRQTADGTLSRAPCVPTKFLISLLYLLPSFPPDIGQQIVERQPKRGEHIWDDAQLSPRRTTKVFKR</sequence>
<evidence type="ECO:0000313" key="2">
    <source>
        <dbReference type="EMBL" id="KAF0044848.1"/>
    </source>
</evidence>
<dbReference type="AlphaFoldDB" id="A0A6A4TK45"/>
<evidence type="ECO:0000256" key="1">
    <source>
        <dbReference type="SAM" id="MobiDB-lite"/>
    </source>
</evidence>
<accession>A0A6A4TK45</accession>
<protein>
    <submittedName>
        <fullName evidence="2">Uncharacterized protein</fullName>
    </submittedName>
</protein>
<organism evidence="2 3">
    <name type="scientific">Scophthalmus maximus</name>
    <name type="common">Turbot</name>
    <name type="synonym">Psetta maxima</name>
    <dbReference type="NCBI Taxonomy" id="52904"/>
    <lineage>
        <taxon>Eukaryota</taxon>
        <taxon>Metazoa</taxon>
        <taxon>Chordata</taxon>
        <taxon>Craniata</taxon>
        <taxon>Vertebrata</taxon>
        <taxon>Euteleostomi</taxon>
        <taxon>Actinopterygii</taxon>
        <taxon>Neopterygii</taxon>
        <taxon>Teleostei</taxon>
        <taxon>Neoteleostei</taxon>
        <taxon>Acanthomorphata</taxon>
        <taxon>Carangaria</taxon>
        <taxon>Pleuronectiformes</taxon>
        <taxon>Pleuronectoidei</taxon>
        <taxon>Scophthalmidae</taxon>
        <taxon>Scophthalmus</taxon>
    </lineage>
</organism>
<dbReference type="Proteomes" id="UP000438429">
    <property type="component" value="Unassembled WGS sequence"/>
</dbReference>
<evidence type="ECO:0000313" key="3">
    <source>
        <dbReference type="Proteomes" id="UP000438429"/>
    </source>
</evidence>
<reference evidence="2 3" key="1">
    <citation type="submission" date="2019-06" db="EMBL/GenBank/DDBJ databases">
        <title>Draft genomes of female and male turbot (Scophthalmus maximus).</title>
        <authorList>
            <person name="Xu H."/>
            <person name="Xu X.-W."/>
            <person name="Shao C."/>
            <person name="Chen S."/>
        </authorList>
    </citation>
    <scope>NUCLEOTIDE SEQUENCE [LARGE SCALE GENOMIC DNA]</scope>
    <source>
        <strain evidence="2">Ysfricsl-2016a</strain>
        <tissue evidence="2">Blood</tissue>
    </source>
</reference>
<feature type="region of interest" description="Disordered" evidence="1">
    <location>
        <begin position="1"/>
        <end position="23"/>
    </location>
</feature>
<feature type="region of interest" description="Disordered" evidence="1">
    <location>
        <begin position="59"/>
        <end position="80"/>
    </location>
</feature>
<comment type="caution">
    <text evidence="2">The sequence shown here is derived from an EMBL/GenBank/DDBJ whole genome shotgun (WGS) entry which is preliminary data.</text>
</comment>
<name>A0A6A4TK45_SCOMX</name>
<gene>
    <name evidence="2" type="ORF">F2P81_004006</name>
</gene>